<comment type="caution">
    <text evidence="1">The sequence shown here is derived from an EMBL/GenBank/DDBJ whole genome shotgun (WGS) entry which is preliminary data.</text>
</comment>
<accession>A0A1R1Y6F5</accession>
<evidence type="ECO:0000313" key="1">
    <source>
        <dbReference type="EMBL" id="OMJ22469.1"/>
    </source>
</evidence>
<organism evidence="1 2">
    <name type="scientific">Smittium culicis</name>
    <dbReference type="NCBI Taxonomy" id="133412"/>
    <lineage>
        <taxon>Eukaryota</taxon>
        <taxon>Fungi</taxon>
        <taxon>Fungi incertae sedis</taxon>
        <taxon>Zoopagomycota</taxon>
        <taxon>Kickxellomycotina</taxon>
        <taxon>Harpellomycetes</taxon>
        <taxon>Harpellales</taxon>
        <taxon>Legeriomycetaceae</taxon>
        <taxon>Smittium</taxon>
    </lineage>
</organism>
<dbReference type="AlphaFoldDB" id="A0A1R1Y6F5"/>
<dbReference type="EMBL" id="LSSM01002249">
    <property type="protein sequence ID" value="OMJ22469.1"/>
    <property type="molecule type" value="Genomic_DNA"/>
</dbReference>
<protein>
    <submittedName>
        <fullName evidence="1">Uncharacterized protein</fullName>
    </submittedName>
</protein>
<sequence>MVENIATFHPNKDKAVCNLQLALVDHWTIFGYKYQTKGTTDQLQNSEESDMIVPSWAVWPFMLKQMKSEKDYSHQRLIYTQLLSDSTSVYNPLYN</sequence>
<gene>
    <name evidence="1" type="ORF">AYI69_g5379</name>
</gene>
<reference evidence="2" key="1">
    <citation type="submission" date="2017-01" db="EMBL/GenBank/DDBJ databases">
        <authorList>
            <person name="Wang Y."/>
            <person name="White M."/>
            <person name="Kvist S."/>
            <person name="Moncalvo J.-M."/>
        </authorList>
    </citation>
    <scope>NUCLEOTIDE SEQUENCE [LARGE SCALE GENOMIC DNA]</scope>
    <source>
        <strain evidence="2">ID-206-W2</strain>
    </source>
</reference>
<dbReference type="Proteomes" id="UP000187429">
    <property type="component" value="Unassembled WGS sequence"/>
</dbReference>
<proteinExistence type="predicted"/>
<evidence type="ECO:0000313" key="2">
    <source>
        <dbReference type="Proteomes" id="UP000187429"/>
    </source>
</evidence>
<name>A0A1R1Y6F5_9FUNG</name>
<keyword evidence="2" id="KW-1185">Reference proteome</keyword>